<protein>
    <submittedName>
        <fullName evidence="1">Uncharacterized protein</fullName>
    </submittedName>
</protein>
<reference evidence="1" key="1">
    <citation type="submission" date="2020-05" db="EMBL/GenBank/DDBJ databases">
        <title>WGS assembly of Panicum virgatum.</title>
        <authorList>
            <person name="Lovell J.T."/>
            <person name="Jenkins J."/>
            <person name="Shu S."/>
            <person name="Juenger T.E."/>
            <person name="Schmutz J."/>
        </authorList>
    </citation>
    <scope>NUCLEOTIDE SEQUENCE</scope>
    <source>
        <strain evidence="1">AP13</strain>
    </source>
</reference>
<sequence length="71" mass="8437">MVPLIHDKDGVRSFCVFKDHVDERIRRSGSVIMFVKFRDCQRGILALVFWPRLFTLPHEPLTLLFAYILLY</sequence>
<organism evidence="1 2">
    <name type="scientific">Panicum virgatum</name>
    <name type="common">Blackwell switchgrass</name>
    <dbReference type="NCBI Taxonomy" id="38727"/>
    <lineage>
        <taxon>Eukaryota</taxon>
        <taxon>Viridiplantae</taxon>
        <taxon>Streptophyta</taxon>
        <taxon>Embryophyta</taxon>
        <taxon>Tracheophyta</taxon>
        <taxon>Spermatophyta</taxon>
        <taxon>Magnoliopsida</taxon>
        <taxon>Liliopsida</taxon>
        <taxon>Poales</taxon>
        <taxon>Poaceae</taxon>
        <taxon>PACMAD clade</taxon>
        <taxon>Panicoideae</taxon>
        <taxon>Panicodae</taxon>
        <taxon>Paniceae</taxon>
        <taxon>Panicinae</taxon>
        <taxon>Panicum</taxon>
        <taxon>Panicum sect. Hiantes</taxon>
    </lineage>
</organism>
<proteinExistence type="predicted"/>
<evidence type="ECO:0000313" key="1">
    <source>
        <dbReference type="EMBL" id="KAG2564895.1"/>
    </source>
</evidence>
<name>A0A8T0PUY8_PANVG</name>
<dbReference type="AlphaFoldDB" id="A0A8T0PUY8"/>
<evidence type="ECO:0000313" key="2">
    <source>
        <dbReference type="Proteomes" id="UP000823388"/>
    </source>
</evidence>
<comment type="caution">
    <text evidence="1">The sequence shown here is derived from an EMBL/GenBank/DDBJ whole genome shotgun (WGS) entry which is preliminary data.</text>
</comment>
<keyword evidence="2" id="KW-1185">Reference proteome</keyword>
<accession>A0A8T0PUY8</accession>
<gene>
    <name evidence="1" type="ORF">PVAP13_7NG107478</name>
</gene>
<dbReference type="EMBL" id="CM029050">
    <property type="protein sequence ID" value="KAG2564895.1"/>
    <property type="molecule type" value="Genomic_DNA"/>
</dbReference>
<dbReference type="Proteomes" id="UP000823388">
    <property type="component" value="Chromosome 7N"/>
</dbReference>